<proteinExistence type="predicted"/>
<accession>A0A0H5Q5W0</accession>
<organism evidence="1">
    <name type="scientific">uncultured prokaryote</name>
    <dbReference type="NCBI Taxonomy" id="198431"/>
    <lineage>
        <taxon>unclassified sequences</taxon>
        <taxon>environmental samples</taxon>
    </lineage>
</organism>
<sequence length="87" mass="9587">MTEYSHPVNTCLDIGHIYMDVLAVRCSHLEAIKLEGRVWRDRSDGDTEVIAERSVEFGPFDDAGTIGAAVLRMIADLTPILQTAKAL</sequence>
<dbReference type="AlphaFoldDB" id="A0A0H5Q5W0"/>
<protein>
    <submittedName>
        <fullName evidence="1">Uncharacterized protein</fullName>
    </submittedName>
</protein>
<reference evidence="1" key="1">
    <citation type="submission" date="2015-06" db="EMBL/GenBank/DDBJ databases">
        <authorList>
            <person name="Joergensen T."/>
        </authorList>
    </citation>
    <scope>NUCLEOTIDE SEQUENCE</scope>
    <source>
        <strain evidence="1">RGFK1278</strain>
    </source>
</reference>
<name>A0A0H5Q5W0_9ZZZZ</name>
<reference evidence="1" key="2">
    <citation type="submission" date="2015-07" db="EMBL/GenBank/DDBJ databases">
        <title>Plasmids, circular viruses and viroids from rat gut.</title>
        <authorList>
            <person name="Jorgensen T.J."/>
            <person name="Hansen M.A."/>
            <person name="Xu Z."/>
            <person name="Tabak M.A."/>
            <person name="Sorensen S.J."/>
            <person name="Hansen L.H."/>
        </authorList>
    </citation>
    <scope>NUCLEOTIDE SEQUENCE</scope>
    <source>
        <strain evidence="1">RGFK1278</strain>
    </source>
</reference>
<evidence type="ECO:0000313" key="1">
    <source>
        <dbReference type="EMBL" id="CRY96800.1"/>
    </source>
</evidence>
<dbReference type="EMBL" id="LN853848">
    <property type="protein sequence ID" value="CRY96800.1"/>
    <property type="molecule type" value="Genomic_DNA"/>
</dbReference>